<keyword evidence="2" id="KW-1133">Transmembrane helix</keyword>
<feature type="compositionally biased region" description="Low complexity" evidence="1">
    <location>
        <begin position="188"/>
        <end position="209"/>
    </location>
</feature>
<comment type="caution">
    <text evidence="3">The sequence shown here is derived from an EMBL/GenBank/DDBJ whole genome shotgun (WGS) entry which is preliminary data.</text>
</comment>
<gene>
    <name evidence="3" type="ORF">CVS30_09630</name>
</gene>
<organism evidence="3 4">
    <name type="scientific">Arthrobacter psychrolactophilus</name>
    <dbReference type="NCBI Taxonomy" id="92442"/>
    <lineage>
        <taxon>Bacteria</taxon>
        <taxon>Bacillati</taxon>
        <taxon>Actinomycetota</taxon>
        <taxon>Actinomycetes</taxon>
        <taxon>Micrococcales</taxon>
        <taxon>Micrococcaceae</taxon>
        <taxon>Arthrobacter</taxon>
    </lineage>
</organism>
<feature type="transmembrane region" description="Helical" evidence="2">
    <location>
        <begin position="60"/>
        <end position="82"/>
    </location>
</feature>
<dbReference type="RefSeq" id="WP_110485119.1">
    <property type="nucleotide sequence ID" value="NZ_QJVC01000007.1"/>
</dbReference>
<dbReference type="EMBL" id="QJVC01000007">
    <property type="protein sequence ID" value="PYI38579.1"/>
    <property type="molecule type" value="Genomic_DNA"/>
</dbReference>
<feature type="region of interest" description="Disordered" evidence="1">
    <location>
        <begin position="178"/>
        <end position="222"/>
    </location>
</feature>
<keyword evidence="2" id="KW-0472">Membrane</keyword>
<accession>A0A2V5IPR7</accession>
<evidence type="ECO:0000313" key="4">
    <source>
        <dbReference type="Proteomes" id="UP000247980"/>
    </source>
</evidence>
<sequence length="222" mass="22888">MSQQAARNIPVMSGSSAPVLRAPLLDPLIGSPTQAPEKAKKVRAPLRLVVSPPKRSSRSLVVILFMVIVAAMAVVLVISISVSKGQYELVGLKNQQQDLYKVNQSLRQDIAAKQAPQELVAQASALGMVPASTTGQIDVRTKQVSGSPQPASADTKGLVVLPPALIDTPTAPVVAEPEAPAVKDDASKTPAVPAEKTAPAPAAVLAPELNGGTIPAPLEKGD</sequence>
<evidence type="ECO:0000256" key="1">
    <source>
        <dbReference type="SAM" id="MobiDB-lite"/>
    </source>
</evidence>
<dbReference type="Proteomes" id="UP000247980">
    <property type="component" value="Unassembled WGS sequence"/>
</dbReference>
<protein>
    <recommendedName>
        <fullName evidence="5">Cell division protein FtsL</fullName>
    </recommendedName>
</protein>
<dbReference type="OrthoDB" id="4947007at2"/>
<reference evidence="3 4" key="1">
    <citation type="submission" date="2018-05" db="EMBL/GenBank/DDBJ databases">
        <title>Genetic diversity of glacier-inhabiting Cryobacterium bacteria in China and description of Cryobacterium mengkeensis sp. nov. and Arthrobacter glacialis sp. nov.</title>
        <authorList>
            <person name="Liu Q."/>
            <person name="Xin Y.-H."/>
        </authorList>
    </citation>
    <scope>NUCLEOTIDE SEQUENCE [LARGE SCALE GENOMIC DNA]</scope>
    <source>
        <strain evidence="3 4">B7</strain>
    </source>
</reference>
<keyword evidence="2" id="KW-0812">Transmembrane</keyword>
<evidence type="ECO:0008006" key="5">
    <source>
        <dbReference type="Google" id="ProtNLM"/>
    </source>
</evidence>
<dbReference type="AlphaFoldDB" id="A0A2V5IPR7"/>
<evidence type="ECO:0000313" key="3">
    <source>
        <dbReference type="EMBL" id="PYI38579.1"/>
    </source>
</evidence>
<proteinExistence type="predicted"/>
<evidence type="ECO:0000256" key="2">
    <source>
        <dbReference type="SAM" id="Phobius"/>
    </source>
</evidence>
<keyword evidence="4" id="KW-1185">Reference proteome</keyword>
<name>A0A2V5IPR7_9MICC</name>